<organism evidence="2 3">
    <name type="scientific">Ralstonia phage DU_RP_I</name>
    <dbReference type="NCBI Taxonomy" id="2041493"/>
    <lineage>
        <taxon>Viruses</taxon>
        <taxon>Duplodnaviria</taxon>
        <taxon>Heunggongvirae</taxon>
        <taxon>Uroviricota</taxon>
        <taxon>Caudoviricetes</taxon>
        <taxon>Autographivirales</taxon>
        <taxon>Gyeongsanvirus</taxon>
        <taxon>Gyeongsanvirus DURPI</taxon>
    </lineage>
</organism>
<dbReference type="EMBL" id="MF979559">
    <property type="protein sequence ID" value="ATS93392.1"/>
    <property type="molecule type" value="Genomic_DNA"/>
</dbReference>
<evidence type="ECO:0000256" key="1">
    <source>
        <dbReference type="SAM" id="Phobius"/>
    </source>
</evidence>
<keyword evidence="1" id="KW-0472">Membrane</keyword>
<evidence type="ECO:0008006" key="4">
    <source>
        <dbReference type="Google" id="ProtNLM"/>
    </source>
</evidence>
<evidence type="ECO:0000313" key="2">
    <source>
        <dbReference type="EMBL" id="ATS93392.1"/>
    </source>
</evidence>
<feature type="transmembrane region" description="Helical" evidence="1">
    <location>
        <begin position="20"/>
        <end position="48"/>
    </location>
</feature>
<dbReference type="InterPro" id="IPR020335">
    <property type="entry name" value="Phage_T7_Gp13"/>
</dbReference>
<protein>
    <recommendedName>
        <fullName evidence="4">Internal virion protein A</fullName>
    </recommendedName>
</protein>
<gene>
    <name evidence="2" type="ORF">R1B41kb_p031</name>
</gene>
<dbReference type="Pfam" id="PF11090">
    <property type="entry name" value="Phage_T7_Gp13"/>
    <property type="match status" value="1"/>
</dbReference>
<keyword evidence="1" id="KW-1133">Transmembrane helix</keyword>
<name>A0A2D2W520_9CAUD</name>
<sequence length="120" mass="13855">MNGLPAEMNLLLGFRTSARLYAVVWGNEIVAVFGIGGVPGVIGFPWMLASPSLSKIRKSFLRECRGYVEGMLQEYRHLENYVWAKNEVHIQWLKWLGFEFEPAAPFGINDEPFHRFYRSM</sequence>
<accession>A0A2D2W520</accession>
<proteinExistence type="predicted"/>
<evidence type="ECO:0000313" key="3">
    <source>
        <dbReference type="Proteomes" id="UP000240487"/>
    </source>
</evidence>
<reference evidence="2 3" key="1">
    <citation type="submission" date="2017-09" db="EMBL/GenBank/DDBJ databases">
        <title>Complete genome sequence of bacteriophage (DU_RP_I) infecting Ralstonia solanacearum.</title>
        <authorList>
            <person name="Park T.-H."/>
        </authorList>
    </citation>
    <scope>NUCLEOTIDE SEQUENCE [LARGE SCALE GENOMIC DNA]</scope>
</reference>
<keyword evidence="3" id="KW-1185">Reference proteome</keyword>
<keyword evidence="1" id="KW-0812">Transmembrane</keyword>
<dbReference type="Proteomes" id="UP000240487">
    <property type="component" value="Segment"/>
</dbReference>